<evidence type="ECO:0000256" key="2">
    <source>
        <dbReference type="SAM" id="Phobius"/>
    </source>
</evidence>
<feature type="region of interest" description="Disordered" evidence="1">
    <location>
        <begin position="1"/>
        <end position="43"/>
    </location>
</feature>
<comment type="caution">
    <text evidence="4">The sequence shown here is derived from an EMBL/GenBank/DDBJ whole genome shotgun (WGS) entry which is preliminary data.</text>
</comment>
<protein>
    <recommendedName>
        <fullName evidence="3">DUF8017 domain-containing protein</fullName>
    </recommendedName>
</protein>
<evidence type="ECO:0000259" key="3">
    <source>
        <dbReference type="Pfam" id="PF26056"/>
    </source>
</evidence>
<dbReference type="InterPro" id="IPR058330">
    <property type="entry name" value="DUF8017"/>
</dbReference>
<dbReference type="Pfam" id="PF26056">
    <property type="entry name" value="DUF8017"/>
    <property type="match status" value="1"/>
</dbReference>
<feature type="region of interest" description="Disordered" evidence="1">
    <location>
        <begin position="78"/>
        <end position="106"/>
    </location>
</feature>
<dbReference type="AlphaFoldDB" id="A0A853DBZ4"/>
<accession>A0A853DBZ4</accession>
<evidence type="ECO:0000256" key="1">
    <source>
        <dbReference type="SAM" id="MobiDB-lite"/>
    </source>
</evidence>
<reference evidence="4 5" key="1">
    <citation type="submission" date="2020-07" db="EMBL/GenBank/DDBJ databases">
        <title>Sequencing the genomes of 1000 actinobacteria strains.</title>
        <authorList>
            <person name="Klenk H.-P."/>
        </authorList>
    </citation>
    <scope>NUCLEOTIDE SEQUENCE [LARGE SCALE GENOMIC DNA]</scope>
    <source>
        <strain evidence="4 5">DSM 29531</strain>
    </source>
</reference>
<keyword evidence="5" id="KW-1185">Reference proteome</keyword>
<evidence type="ECO:0000313" key="4">
    <source>
        <dbReference type="EMBL" id="NYJ73473.1"/>
    </source>
</evidence>
<dbReference type="EMBL" id="JACCFW010000001">
    <property type="protein sequence ID" value="NYJ73473.1"/>
    <property type="molecule type" value="Genomic_DNA"/>
</dbReference>
<feature type="domain" description="DUF8017" evidence="3">
    <location>
        <begin position="113"/>
        <end position="309"/>
    </location>
</feature>
<keyword evidence="2" id="KW-1133">Transmembrane helix</keyword>
<name>A0A853DBZ4_9MICO</name>
<keyword evidence="2" id="KW-0472">Membrane</keyword>
<feature type="transmembrane region" description="Helical" evidence="2">
    <location>
        <begin position="49"/>
        <end position="72"/>
    </location>
</feature>
<sequence>MSDNGRYGPPPGGEPPTGPPGSPQDRYYQRYSQSSGPLDRPPRRGPGRWLALGAGALVVVLVAVLGFILFGANGKGDAVTSSSSTAPSPRSASSGTPSSGTTSTAADGALSVRPVVPGWQAVGGIVSSDFQIYGAYDAPPGWQVKQSNNIYFDDADGTGIEGEHTDWGLAAYNLGKCSGYPNSPQASASFIDIGKRDPAEAVGSLLVDFGSAASINKDKTTHAAQGSPVTTNFTVANGSIPAVRGQLTVTEGTLNADCGVGKAITFYAAAFTSNGRSVMLLVTVGTWPGVPGPSSSTITTMLQSLRPAGG</sequence>
<proteinExistence type="predicted"/>
<dbReference type="RefSeq" id="WP_179478760.1">
    <property type="nucleotide sequence ID" value="NZ_JACCFW010000001.1"/>
</dbReference>
<dbReference type="Proteomes" id="UP000571817">
    <property type="component" value="Unassembled WGS sequence"/>
</dbReference>
<feature type="compositionally biased region" description="Pro residues" evidence="1">
    <location>
        <begin position="8"/>
        <end position="22"/>
    </location>
</feature>
<gene>
    <name evidence="4" type="ORF">HNR15_000436</name>
</gene>
<evidence type="ECO:0000313" key="5">
    <source>
        <dbReference type="Proteomes" id="UP000571817"/>
    </source>
</evidence>
<keyword evidence="2" id="KW-0812">Transmembrane</keyword>
<organism evidence="4 5">
    <name type="scientific">Allobranchiibius huperziae</name>
    <dbReference type="NCBI Taxonomy" id="1874116"/>
    <lineage>
        <taxon>Bacteria</taxon>
        <taxon>Bacillati</taxon>
        <taxon>Actinomycetota</taxon>
        <taxon>Actinomycetes</taxon>
        <taxon>Micrococcales</taxon>
        <taxon>Dermacoccaceae</taxon>
        <taxon>Allobranchiibius</taxon>
    </lineage>
</organism>